<organism evidence="9 10">
    <name type="scientific">Candidatus Desulfolinea nitratireducens</name>
    <dbReference type="NCBI Taxonomy" id="2841698"/>
    <lineage>
        <taxon>Bacteria</taxon>
        <taxon>Bacillati</taxon>
        <taxon>Chloroflexota</taxon>
        <taxon>Anaerolineae</taxon>
        <taxon>Anaerolineales</taxon>
        <taxon>Anaerolineales incertae sedis</taxon>
        <taxon>Candidatus Desulfolinea</taxon>
    </lineage>
</organism>
<dbReference type="GO" id="GO:0000049">
    <property type="term" value="F:tRNA binding"/>
    <property type="evidence" value="ECO:0007669"/>
    <property type="project" value="UniProtKB-UniRule"/>
</dbReference>
<dbReference type="Gene3D" id="3.30.230.10">
    <property type="match status" value="1"/>
</dbReference>
<comment type="subunit">
    <text evidence="7">Consists of a catalytic RNA component (M1 or rnpB) and a protein subunit.</text>
</comment>
<dbReference type="GO" id="GO:0030677">
    <property type="term" value="C:ribonuclease P complex"/>
    <property type="evidence" value="ECO:0007669"/>
    <property type="project" value="TreeGrafter"/>
</dbReference>
<evidence type="ECO:0000256" key="7">
    <source>
        <dbReference type="HAMAP-Rule" id="MF_00227"/>
    </source>
</evidence>
<gene>
    <name evidence="7 9" type="primary">rnpA</name>
    <name evidence="9" type="ORF">H8E29_12065</name>
</gene>
<dbReference type="SUPFAM" id="SSF54211">
    <property type="entry name" value="Ribosomal protein S5 domain 2-like"/>
    <property type="match status" value="1"/>
</dbReference>
<keyword evidence="5 7" id="KW-0378">Hydrolase</keyword>
<evidence type="ECO:0000313" key="10">
    <source>
        <dbReference type="Proteomes" id="UP000614469"/>
    </source>
</evidence>
<evidence type="ECO:0000256" key="3">
    <source>
        <dbReference type="ARBA" id="ARBA00022722"/>
    </source>
</evidence>
<reference evidence="9 10" key="1">
    <citation type="submission" date="2020-08" db="EMBL/GenBank/DDBJ databases">
        <title>Bridging the membrane lipid divide: bacteria of the FCB group superphylum have the potential to synthesize archaeal ether lipids.</title>
        <authorList>
            <person name="Villanueva L."/>
            <person name="Von Meijenfeldt F.A.B."/>
            <person name="Westbye A.B."/>
            <person name="Yadav S."/>
            <person name="Hopmans E.C."/>
            <person name="Dutilh B.E."/>
            <person name="Sinninghe Damste J.S."/>
        </authorList>
    </citation>
    <scope>NUCLEOTIDE SEQUENCE [LARGE SCALE GENOMIC DNA]</scope>
    <source>
        <strain evidence="9">NIOZ-UU36</strain>
    </source>
</reference>
<dbReference type="GO" id="GO:0042781">
    <property type="term" value="F:3'-tRNA processing endoribonuclease activity"/>
    <property type="evidence" value="ECO:0007669"/>
    <property type="project" value="TreeGrafter"/>
</dbReference>
<comment type="catalytic activity">
    <reaction evidence="7">
        <text>Endonucleolytic cleavage of RNA, removing 5'-extranucleotides from tRNA precursor.</text>
        <dbReference type="EC" id="3.1.26.5"/>
    </reaction>
</comment>
<comment type="similarity">
    <text evidence="7">Belongs to the RnpA family.</text>
</comment>
<dbReference type="Pfam" id="PF00825">
    <property type="entry name" value="Ribonuclease_P"/>
    <property type="match status" value="1"/>
</dbReference>
<accession>A0A8J6NHB7</accession>
<evidence type="ECO:0000256" key="5">
    <source>
        <dbReference type="ARBA" id="ARBA00022801"/>
    </source>
</evidence>
<evidence type="ECO:0000256" key="2">
    <source>
        <dbReference type="ARBA" id="ARBA00022694"/>
    </source>
</evidence>
<dbReference type="PANTHER" id="PTHR33992:SF1">
    <property type="entry name" value="RIBONUCLEASE P PROTEIN COMPONENT"/>
    <property type="match status" value="1"/>
</dbReference>
<evidence type="ECO:0000256" key="1">
    <source>
        <dbReference type="ARBA" id="ARBA00002663"/>
    </source>
</evidence>
<comment type="function">
    <text evidence="1 7">RNaseP catalyzes the removal of the 5'-leader sequence from pre-tRNA to produce the mature 5'-terminus. It can also cleave other RNA substrates such as 4.5S RNA. The protein component plays an auxiliary but essential role in vivo by binding to the 5'-leader sequence and broadening the substrate specificity of the ribozyme.</text>
</comment>
<dbReference type="GO" id="GO:0001682">
    <property type="term" value="P:tRNA 5'-leader removal"/>
    <property type="evidence" value="ECO:0007669"/>
    <property type="project" value="UniProtKB-UniRule"/>
</dbReference>
<keyword evidence="3 7" id="KW-0540">Nuclease</keyword>
<sequence>MQRQYRLTRSTDFKRVRRDGKSYARPLVVLIAIENQLPISRVGVAAGRSVGNAVKRNRAKRLIRAAARELHPQIASGWDLVIIARAPIIQIKMPQVRTTLQELLQRAKLFNDE</sequence>
<dbReference type="InterPro" id="IPR000100">
    <property type="entry name" value="RNase_P"/>
</dbReference>
<name>A0A8J6NHB7_9CHLR</name>
<dbReference type="InterPro" id="IPR014721">
    <property type="entry name" value="Ribsml_uS5_D2-typ_fold_subgr"/>
</dbReference>
<comment type="caution">
    <text evidence="9">The sequence shown here is derived from an EMBL/GenBank/DDBJ whole genome shotgun (WGS) entry which is preliminary data.</text>
</comment>
<dbReference type="EMBL" id="JACNJN010000135">
    <property type="protein sequence ID" value="MBC8335993.1"/>
    <property type="molecule type" value="Genomic_DNA"/>
</dbReference>
<keyword evidence="6 7" id="KW-0694">RNA-binding</keyword>
<protein>
    <recommendedName>
        <fullName evidence="7 8">Ribonuclease P protein component</fullName>
        <shortName evidence="7">RNase P protein</shortName>
        <shortName evidence="7">RNaseP protein</shortName>
        <ecNumber evidence="7 8">3.1.26.5</ecNumber>
    </recommendedName>
    <alternativeName>
        <fullName evidence="7">Protein C5</fullName>
    </alternativeName>
</protein>
<keyword evidence="2 7" id="KW-0819">tRNA processing</keyword>
<dbReference type="EC" id="3.1.26.5" evidence="7 8"/>
<dbReference type="GO" id="GO:0004526">
    <property type="term" value="F:ribonuclease P activity"/>
    <property type="evidence" value="ECO:0007669"/>
    <property type="project" value="UniProtKB-UniRule"/>
</dbReference>
<dbReference type="PANTHER" id="PTHR33992">
    <property type="entry name" value="RIBONUCLEASE P PROTEIN COMPONENT"/>
    <property type="match status" value="1"/>
</dbReference>
<dbReference type="HAMAP" id="MF_00227">
    <property type="entry name" value="RNase_P"/>
    <property type="match status" value="1"/>
</dbReference>
<keyword evidence="4 7" id="KW-0255">Endonuclease</keyword>
<evidence type="ECO:0000256" key="6">
    <source>
        <dbReference type="ARBA" id="ARBA00022884"/>
    </source>
</evidence>
<dbReference type="InterPro" id="IPR020539">
    <property type="entry name" value="RNase_P_CS"/>
</dbReference>
<evidence type="ECO:0000313" key="9">
    <source>
        <dbReference type="EMBL" id="MBC8335993.1"/>
    </source>
</evidence>
<dbReference type="Proteomes" id="UP000614469">
    <property type="component" value="Unassembled WGS sequence"/>
</dbReference>
<evidence type="ECO:0000256" key="4">
    <source>
        <dbReference type="ARBA" id="ARBA00022759"/>
    </source>
</evidence>
<dbReference type="NCBIfam" id="TIGR00188">
    <property type="entry name" value="rnpA"/>
    <property type="match status" value="1"/>
</dbReference>
<dbReference type="InterPro" id="IPR020568">
    <property type="entry name" value="Ribosomal_Su5_D2-typ_SF"/>
</dbReference>
<proteinExistence type="inferred from homology"/>
<dbReference type="AlphaFoldDB" id="A0A8J6NHB7"/>
<dbReference type="PROSITE" id="PS00648">
    <property type="entry name" value="RIBONUCLEASE_P"/>
    <property type="match status" value="1"/>
</dbReference>
<evidence type="ECO:0000256" key="8">
    <source>
        <dbReference type="NCBIfam" id="TIGR00188"/>
    </source>
</evidence>